<reference evidence="3 4" key="1">
    <citation type="submission" date="2016-02" db="EMBL/GenBank/DDBJ databases">
        <title>WGS assembly of Manihot esculenta.</title>
        <authorList>
            <person name="Bredeson J.V."/>
            <person name="Prochnik S.E."/>
            <person name="Lyons J.B."/>
            <person name="Schmutz J."/>
            <person name="Grimwood J."/>
            <person name="Vrebalov J."/>
            <person name="Bart R.S."/>
            <person name="Amuge T."/>
            <person name="Ferguson M.E."/>
            <person name="Green R."/>
            <person name="Putnam N."/>
            <person name="Stites J."/>
            <person name="Rounsley S."/>
            <person name="Rokhsar D.S."/>
        </authorList>
    </citation>
    <scope>NUCLEOTIDE SEQUENCE [LARGE SCALE GENOMIC DNA]</scope>
    <source>
        <strain evidence="4">cv. AM560-2</strain>
        <tissue evidence="3">Leaf</tissue>
    </source>
</reference>
<dbReference type="Gramene" id="Manes.01G164000.4.v8.1">
    <property type="protein sequence ID" value="Manes.01G164000.4.v8.1.CDS.1"/>
    <property type="gene ID" value="Manes.01G164000.v8.1"/>
</dbReference>
<sequence length="308" mass="34863">MASAASKHLDLDITIISAKHLKNVNWRKGDLKPYATLYLDNSDHRLATDSDDSGSTKPVWNERFTLPITRPKSDSILTLEILHCEPSETPKPLVGSVKFPLSQLLDSDNSNNSVRTLDLIRPSGRPQGKVRVKLAVKEQSFHPVMQDYHFPPMYSHHYNPAPTPPSPPSRDYRDSPPSPYPYFDHYGYYSSYYPQQQHPSRPLYNRASNYNLPTGPSAPVDPSSSSSYDHRRLPSPPASLQKSYNYCVPSGPSAPIDYSSAYERISGGNQLSRTMEGLKQVQEEESNNEKEKVAGWESHSYRDYRRGY</sequence>
<dbReference type="CDD" id="cd04051">
    <property type="entry name" value="C2_SRC2_like"/>
    <property type="match status" value="1"/>
</dbReference>
<dbReference type="EMBL" id="CM004387">
    <property type="protein sequence ID" value="OAY61103.1"/>
    <property type="molecule type" value="Genomic_DNA"/>
</dbReference>
<dbReference type="Proteomes" id="UP000091857">
    <property type="component" value="Chromosome 1"/>
</dbReference>
<dbReference type="Pfam" id="PF00168">
    <property type="entry name" value="C2"/>
    <property type="match status" value="1"/>
</dbReference>
<proteinExistence type="predicted"/>
<gene>
    <name evidence="3" type="ORF">MANES_01G164000</name>
</gene>
<evidence type="ECO:0000313" key="3">
    <source>
        <dbReference type="EMBL" id="OAY61103.1"/>
    </source>
</evidence>
<feature type="domain" description="C2" evidence="2">
    <location>
        <begin position="1"/>
        <end position="114"/>
    </location>
</feature>
<feature type="region of interest" description="Disordered" evidence="1">
    <location>
        <begin position="155"/>
        <end position="177"/>
    </location>
</feature>
<dbReference type="InterPro" id="IPR044750">
    <property type="entry name" value="C2_SRC2/BAP"/>
</dbReference>
<dbReference type="SMART" id="SM00239">
    <property type="entry name" value="C2"/>
    <property type="match status" value="1"/>
</dbReference>
<dbReference type="GO" id="GO:0006952">
    <property type="term" value="P:defense response"/>
    <property type="evidence" value="ECO:0007669"/>
    <property type="project" value="InterPro"/>
</dbReference>
<dbReference type="PANTHER" id="PTHR32246:SF70">
    <property type="entry name" value="CALCIUM-DEPENDENT LIPID-BINDING (CALB DOMAIN) FAMILY PROTEIN"/>
    <property type="match status" value="1"/>
</dbReference>
<evidence type="ECO:0000313" key="4">
    <source>
        <dbReference type="Proteomes" id="UP000091857"/>
    </source>
</evidence>
<name>A0A251LS35_MANES</name>
<organism evidence="3 4">
    <name type="scientific">Manihot esculenta</name>
    <name type="common">Cassava</name>
    <name type="synonym">Jatropha manihot</name>
    <dbReference type="NCBI Taxonomy" id="3983"/>
    <lineage>
        <taxon>Eukaryota</taxon>
        <taxon>Viridiplantae</taxon>
        <taxon>Streptophyta</taxon>
        <taxon>Embryophyta</taxon>
        <taxon>Tracheophyta</taxon>
        <taxon>Spermatophyta</taxon>
        <taxon>Magnoliopsida</taxon>
        <taxon>eudicotyledons</taxon>
        <taxon>Gunneridae</taxon>
        <taxon>Pentapetalae</taxon>
        <taxon>rosids</taxon>
        <taxon>fabids</taxon>
        <taxon>Malpighiales</taxon>
        <taxon>Euphorbiaceae</taxon>
        <taxon>Crotonoideae</taxon>
        <taxon>Manihoteae</taxon>
        <taxon>Manihot</taxon>
    </lineage>
</organism>
<dbReference type="OMA" id="PYTDHYY"/>
<evidence type="ECO:0000256" key="1">
    <source>
        <dbReference type="SAM" id="MobiDB-lite"/>
    </source>
</evidence>
<feature type="region of interest" description="Disordered" evidence="1">
    <location>
        <begin position="194"/>
        <end position="244"/>
    </location>
</feature>
<accession>A0A251LS35</accession>
<dbReference type="EMBL" id="CM004387">
    <property type="protein sequence ID" value="OAY61104.1"/>
    <property type="molecule type" value="Genomic_DNA"/>
</dbReference>
<dbReference type="InterPro" id="IPR035892">
    <property type="entry name" value="C2_domain_sf"/>
</dbReference>
<dbReference type="PANTHER" id="PTHR32246">
    <property type="entry name" value="INGRESSION PROTEIN FIC1"/>
    <property type="match status" value="1"/>
</dbReference>
<feature type="region of interest" description="Disordered" evidence="1">
    <location>
        <begin position="273"/>
        <end position="308"/>
    </location>
</feature>
<evidence type="ECO:0000259" key="2">
    <source>
        <dbReference type="PROSITE" id="PS50004"/>
    </source>
</evidence>
<dbReference type="AlphaFoldDB" id="A0A251LS35"/>
<dbReference type="OrthoDB" id="67700at2759"/>
<protein>
    <recommendedName>
        <fullName evidence="2">C2 domain-containing protein</fullName>
    </recommendedName>
</protein>
<feature type="compositionally biased region" description="Basic and acidic residues" evidence="1">
    <location>
        <begin position="287"/>
        <end position="308"/>
    </location>
</feature>
<dbReference type="EMBL" id="CM004387">
    <property type="protein sequence ID" value="OAY61105.1"/>
    <property type="molecule type" value="Genomic_DNA"/>
</dbReference>
<dbReference type="InterPro" id="IPR000008">
    <property type="entry name" value="C2_dom"/>
</dbReference>
<dbReference type="Gene3D" id="2.60.40.150">
    <property type="entry name" value="C2 domain"/>
    <property type="match status" value="1"/>
</dbReference>
<keyword evidence="4" id="KW-1185">Reference proteome</keyword>
<dbReference type="PROSITE" id="PS50004">
    <property type="entry name" value="C2"/>
    <property type="match status" value="1"/>
</dbReference>
<dbReference type="SUPFAM" id="SSF49562">
    <property type="entry name" value="C2 domain (Calcium/lipid-binding domain, CaLB)"/>
    <property type="match status" value="1"/>
</dbReference>